<gene>
    <name evidence="1" type="ORF">GCM10010102_45470</name>
</gene>
<organism evidence="1 2">
    <name type="scientific">Promicromonospora citrea</name>
    <dbReference type="NCBI Taxonomy" id="43677"/>
    <lineage>
        <taxon>Bacteria</taxon>
        <taxon>Bacillati</taxon>
        <taxon>Actinomycetota</taxon>
        <taxon>Actinomycetes</taxon>
        <taxon>Micrococcales</taxon>
        <taxon>Promicromonosporaceae</taxon>
        <taxon>Promicromonospora</taxon>
    </lineage>
</organism>
<proteinExistence type="predicted"/>
<reference evidence="1" key="2">
    <citation type="submission" date="2020-09" db="EMBL/GenBank/DDBJ databases">
        <authorList>
            <person name="Sun Q."/>
            <person name="Ohkuma M."/>
        </authorList>
    </citation>
    <scope>NUCLEOTIDE SEQUENCE</scope>
    <source>
        <strain evidence="1">JCM 3051</strain>
    </source>
</reference>
<dbReference type="RefSeq" id="WP_171105835.1">
    <property type="nucleotide sequence ID" value="NZ_BMPT01000038.1"/>
</dbReference>
<dbReference type="EMBL" id="BMPT01000038">
    <property type="protein sequence ID" value="GGM45020.1"/>
    <property type="molecule type" value="Genomic_DNA"/>
</dbReference>
<comment type="caution">
    <text evidence="1">The sequence shown here is derived from an EMBL/GenBank/DDBJ whole genome shotgun (WGS) entry which is preliminary data.</text>
</comment>
<evidence type="ECO:0000313" key="1">
    <source>
        <dbReference type="EMBL" id="GGM45020.1"/>
    </source>
</evidence>
<reference evidence="1" key="1">
    <citation type="journal article" date="2014" name="Int. J. Syst. Evol. Microbiol.">
        <title>Complete genome sequence of Corynebacterium casei LMG S-19264T (=DSM 44701T), isolated from a smear-ripened cheese.</title>
        <authorList>
            <consortium name="US DOE Joint Genome Institute (JGI-PGF)"/>
            <person name="Walter F."/>
            <person name="Albersmeier A."/>
            <person name="Kalinowski J."/>
            <person name="Ruckert C."/>
        </authorList>
    </citation>
    <scope>NUCLEOTIDE SEQUENCE</scope>
    <source>
        <strain evidence="1">JCM 3051</strain>
    </source>
</reference>
<keyword evidence="2" id="KW-1185">Reference proteome</keyword>
<name>A0A8H9GSN8_9MICO</name>
<dbReference type="Proteomes" id="UP000655589">
    <property type="component" value="Unassembled WGS sequence"/>
</dbReference>
<accession>A0A8H9GSN8</accession>
<evidence type="ECO:0000313" key="2">
    <source>
        <dbReference type="Proteomes" id="UP000655589"/>
    </source>
</evidence>
<protein>
    <submittedName>
        <fullName evidence="1">Uncharacterized protein</fullName>
    </submittedName>
</protein>
<sequence>MNFVVAIGAADLFEEVRASVGPEYPYEIRTGGITAVGSGCDAELVNFPLACERYGADRTRHVAQVLSNDRSDGAPELIVVIPPLEVDKRGAPVTQGMDYRQWVAWALGSSLDALAVAIGSLKDVTVLIHLESAGMDARPLEVLEVVSELGART</sequence>
<dbReference type="AlphaFoldDB" id="A0A8H9GSN8"/>